<dbReference type="EMBL" id="CP037867">
    <property type="protein sequence ID" value="QBM29903.1"/>
    <property type="molecule type" value="Genomic_DNA"/>
</dbReference>
<proteinExistence type="predicted"/>
<keyword evidence="2" id="KW-1185">Reference proteome</keyword>
<gene>
    <name evidence="1" type="ORF">HPF_19580</name>
</gene>
<sequence length="140" mass="15614">MERLAFGQPGIRDNDVHCQTTSFNGSEVLPNLPSMSTASRYNRRVFSLEQAVGEEPTLALLQERIRASRNCLEAVTALIPAPLRSQVQPGPLEDGEWCLLVSSAAASTKLRQLLPSMRQRLEQNGMEITSIRLKIQTPRR</sequence>
<accession>A0A4V1AC17</accession>
<dbReference type="AlphaFoldDB" id="A0A4V1AC17"/>
<protein>
    <recommendedName>
        <fullName evidence="3">DUF721 domain-containing protein</fullName>
    </recommendedName>
</protein>
<name>A0A4V1AC17_HYDPS</name>
<dbReference type="Proteomes" id="UP000293912">
    <property type="component" value="Chromosome"/>
</dbReference>
<evidence type="ECO:0000313" key="1">
    <source>
        <dbReference type="EMBL" id="QBM29903.1"/>
    </source>
</evidence>
<dbReference type="Pfam" id="PF05258">
    <property type="entry name" value="DciA"/>
    <property type="match status" value="1"/>
</dbReference>
<dbReference type="KEGG" id="hpse:HPF_19580"/>
<reference evidence="1 2" key="1">
    <citation type="submission" date="2019-03" db="EMBL/GenBank/DDBJ databases">
        <authorList>
            <person name="Sebastian G."/>
            <person name="Baumann P."/>
            <person name="Ruckert C."/>
            <person name="Kalinowski J."/>
            <person name="Nebel B."/>
            <person name="Takors R."/>
            <person name="Blombach B."/>
        </authorList>
    </citation>
    <scope>NUCLEOTIDE SEQUENCE [LARGE SCALE GENOMIC DNA]</scope>
    <source>
        <strain evidence="1 2">DSM 1084</strain>
    </source>
</reference>
<evidence type="ECO:0008006" key="3">
    <source>
        <dbReference type="Google" id="ProtNLM"/>
    </source>
</evidence>
<evidence type="ECO:0000313" key="2">
    <source>
        <dbReference type="Proteomes" id="UP000293912"/>
    </source>
</evidence>
<organism evidence="1 2">
    <name type="scientific">Hydrogenophaga pseudoflava</name>
    <name type="common">Pseudomonas carboxydoflava</name>
    <dbReference type="NCBI Taxonomy" id="47421"/>
    <lineage>
        <taxon>Bacteria</taxon>
        <taxon>Pseudomonadati</taxon>
        <taxon>Pseudomonadota</taxon>
        <taxon>Betaproteobacteria</taxon>
        <taxon>Burkholderiales</taxon>
        <taxon>Comamonadaceae</taxon>
        <taxon>Hydrogenophaga</taxon>
    </lineage>
</organism>
<dbReference type="InterPro" id="IPR007922">
    <property type="entry name" value="DciA-like"/>
</dbReference>